<feature type="region of interest" description="Disordered" evidence="1">
    <location>
        <begin position="484"/>
        <end position="557"/>
    </location>
</feature>
<evidence type="ECO:0000256" key="1">
    <source>
        <dbReference type="SAM" id="MobiDB-lite"/>
    </source>
</evidence>
<dbReference type="Proteomes" id="UP000007148">
    <property type="component" value="Unassembled WGS sequence"/>
</dbReference>
<gene>
    <name evidence="2" type="ORF">PIIN_03082</name>
</gene>
<name>G4TCY9_SERID</name>
<evidence type="ECO:0000313" key="2">
    <source>
        <dbReference type="EMBL" id="CCA69182.1"/>
    </source>
</evidence>
<dbReference type="HOGENOM" id="CLU_437482_0_0_1"/>
<protein>
    <submittedName>
        <fullName evidence="2">Uncharacterized protein</fullName>
    </submittedName>
</protein>
<comment type="caution">
    <text evidence="2">The sequence shown here is derived from an EMBL/GenBank/DDBJ whole genome shotgun (WGS) entry which is preliminary data.</text>
</comment>
<organism evidence="2 3">
    <name type="scientific">Serendipita indica (strain DSM 11827)</name>
    <name type="common">Root endophyte fungus</name>
    <name type="synonym">Piriformospora indica</name>
    <dbReference type="NCBI Taxonomy" id="1109443"/>
    <lineage>
        <taxon>Eukaryota</taxon>
        <taxon>Fungi</taxon>
        <taxon>Dikarya</taxon>
        <taxon>Basidiomycota</taxon>
        <taxon>Agaricomycotina</taxon>
        <taxon>Agaricomycetes</taxon>
        <taxon>Sebacinales</taxon>
        <taxon>Serendipitaceae</taxon>
        <taxon>Serendipita</taxon>
    </lineage>
</organism>
<dbReference type="InParanoid" id="G4TCY9"/>
<dbReference type="OrthoDB" id="10304205at2759"/>
<proteinExistence type="predicted"/>
<accession>G4TCY9</accession>
<keyword evidence="3" id="KW-1185">Reference proteome</keyword>
<sequence length="625" mass="70935">MRRRVPLTRHFRVSNGAHEQQLFEKLKAPVKVEQRHKMQKELLKKQGEPHRLMRPQFQEFIEYNLMTSLETQKRVQILQDVKSTLAARFPDIPLTVDDISLATAGILVRQAPFELSIVDAAKGCTSTPKTTTKSSSMYSLGDVYGCIKERWPEAACVGGTDISVETMLPPARIITNDFILYFPSPLHRRRLELLKQYIRTYPELRSLMAMVFLIHHCGKVYVHHATAMAYFILTFFVETFHIPSPFDGEDRAKVLSIKSLSKGDGRTRGKPVKETIASTLPPSPTSETQMLVRGSWAKGLGQEALIDTKFDIPERVPIVMQSELYEPMFFQLRLVSKYMNWARDFNRQFYVCVPAAGRAGRHAELHLRRNATFDKPESTMAIRAQEAELIRDGKLDPEATPQHLRTWDWNAAPLVVQDPFWPINNLAAGTTLKEFGRMKQMYTLFTSQVMLGTRFSEILASILRPDVEPPSFPHESLVSKLSILESPSKSRQMNPAERDKRPVGLPLSGDLMSSPPKDSSSLMVSPRQSRSTCVESKPTVERLKRSRSPESIPPSDIVSTANPLARLINSRRRVMWSSTKEQEDAEISSESSQVEDVVEEYNPLKNIERRLEITRSSDPGREGSS</sequence>
<feature type="compositionally biased region" description="Polar residues" evidence="1">
    <location>
        <begin position="516"/>
        <end position="534"/>
    </location>
</feature>
<dbReference type="EMBL" id="CAFZ01000049">
    <property type="protein sequence ID" value="CCA69182.1"/>
    <property type="molecule type" value="Genomic_DNA"/>
</dbReference>
<dbReference type="AlphaFoldDB" id="G4TCY9"/>
<evidence type="ECO:0000313" key="3">
    <source>
        <dbReference type="Proteomes" id="UP000007148"/>
    </source>
</evidence>
<reference evidence="2 3" key="1">
    <citation type="journal article" date="2011" name="PLoS Pathog.">
        <title>Endophytic Life Strategies Decoded by Genome and Transcriptome Analyses of the Mutualistic Root Symbiont Piriformospora indica.</title>
        <authorList>
            <person name="Zuccaro A."/>
            <person name="Lahrmann U."/>
            <person name="Guldener U."/>
            <person name="Langen G."/>
            <person name="Pfiffi S."/>
            <person name="Biedenkopf D."/>
            <person name="Wong P."/>
            <person name="Samans B."/>
            <person name="Grimm C."/>
            <person name="Basiewicz M."/>
            <person name="Murat C."/>
            <person name="Martin F."/>
            <person name="Kogel K.H."/>
        </authorList>
    </citation>
    <scope>NUCLEOTIDE SEQUENCE [LARGE SCALE GENOMIC DNA]</scope>
    <source>
        <strain evidence="2 3">DSM 11827</strain>
    </source>
</reference>